<dbReference type="InterPro" id="IPR001584">
    <property type="entry name" value="Integrase_cat-core"/>
</dbReference>
<dbReference type="OrthoDB" id="501284at2"/>
<feature type="region of interest" description="Disordered" evidence="1">
    <location>
        <begin position="641"/>
        <end position="704"/>
    </location>
</feature>
<dbReference type="Gene3D" id="3.30.420.10">
    <property type="entry name" value="Ribonuclease H-like superfamily/Ribonuclease H"/>
    <property type="match status" value="1"/>
</dbReference>
<dbReference type="RefSeq" id="WP_155612122.1">
    <property type="nucleotide sequence ID" value="NZ_WNZW01000007.1"/>
</dbReference>
<evidence type="ECO:0000259" key="2">
    <source>
        <dbReference type="PROSITE" id="PS50994"/>
    </source>
</evidence>
<reference evidence="3 4" key="1">
    <citation type="submission" date="2019-11" db="EMBL/GenBank/DDBJ databases">
        <title>Draft genome sequences of five Paenibacillus species of dairy origin.</title>
        <authorList>
            <person name="Olajide A.M."/>
            <person name="Chen S."/>
            <person name="Lapointe G."/>
        </authorList>
    </citation>
    <scope>NUCLEOTIDE SEQUENCE [LARGE SCALE GENOMIC DNA]</scope>
    <source>
        <strain evidence="3 4">12CR55</strain>
    </source>
</reference>
<evidence type="ECO:0000313" key="3">
    <source>
        <dbReference type="EMBL" id="MUG46746.1"/>
    </source>
</evidence>
<dbReference type="GO" id="GO:0003676">
    <property type="term" value="F:nucleic acid binding"/>
    <property type="evidence" value="ECO:0007669"/>
    <property type="project" value="InterPro"/>
</dbReference>
<dbReference type="SUPFAM" id="SSF53098">
    <property type="entry name" value="Ribonuclease H-like"/>
    <property type="match status" value="1"/>
</dbReference>
<dbReference type="Proteomes" id="UP000447876">
    <property type="component" value="Unassembled WGS sequence"/>
</dbReference>
<dbReference type="GO" id="GO:0015074">
    <property type="term" value="P:DNA integration"/>
    <property type="evidence" value="ECO:0007669"/>
    <property type="project" value="InterPro"/>
</dbReference>
<dbReference type="InterPro" id="IPR036397">
    <property type="entry name" value="RNaseH_sf"/>
</dbReference>
<dbReference type="EMBL" id="WNZW01000007">
    <property type="protein sequence ID" value="MUG46746.1"/>
    <property type="molecule type" value="Genomic_DNA"/>
</dbReference>
<feature type="domain" description="Integrase catalytic" evidence="2">
    <location>
        <begin position="287"/>
        <end position="494"/>
    </location>
</feature>
<organism evidence="3 4">
    <name type="scientific">Paenibacillus woosongensis</name>
    <dbReference type="NCBI Taxonomy" id="307580"/>
    <lineage>
        <taxon>Bacteria</taxon>
        <taxon>Bacillati</taxon>
        <taxon>Bacillota</taxon>
        <taxon>Bacilli</taxon>
        <taxon>Bacillales</taxon>
        <taxon>Paenibacillaceae</taxon>
        <taxon>Paenibacillus</taxon>
    </lineage>
</organism>
<evidence type="ECO:0000313" key="4">
    <source>
        <dbReference type="Proteomes" id="UP000447876"/>
    </source>
</evidence>
<dbReference type="Pfam" id="PF09299">
    <property type="entry name" value="Mu-transpos_C"/>
    <property type="match status" value="1"/>
</dbReference>
<name>A0A7X2Z3D4_9BACL</name>
<dbReference type="InterPro" id="IPR012337">
    <property type="entry name" value="RNaseH-like_sf"/>
</dbReference>
<dbReference type="AlphaFoldDB" id="A0A7X2Z3D4"/>
<feature type="compositionally biased region" description="Basic and acidic residues" evidence="1">
    <location>
        <begin position="641"/>
        <end position="678"/>
    </location>
</feature>
<protein>
    <submittedName>
        <fullName evidence="3">DDE-type integrase/transposase/recombinase</fullName>
    </submittedName>
</protein>
<dbReference type="PROSITE" id="PS50994">
    <property type="entry name" value="INTEGRASE"/>
    <property type="match status" value="1"/>
</dbReference>
<gene>
    <name evidence="3" type="ORF">GNP95_17300</name>
</gene>
<evidence type="ECO:0000256" key="1">
    <source>
        <dbReference type="SAM" id="MobiDB-lite"/>
    </source>
</evidence>
<sequence length="726" mass="84217">MELFINTLLEKRDAESKLVDCERVLWLNQSEDCAVTISIIKKTGVPEFKRISSIEQELIEGTMIKREHDPYSRFMVSEELLTPKEIRLRDEAWECIKDIVELEPNIYNPKERYQIIKSEMKRTGKGKNLYYKYLRYYWTGGKMVNAILPRFRKCGGKGRKKNPTQKMGRPRETSISVDPKLNGVLISEGHRKIFDAIIREVYLKVNRRDSVKFTYVEMLKKYYQVGTTKKGKYEIPIIPPGHDVPSIAQLRYHIRRNYTKRKLLIAREGEVTFNRDFRPLLGSETRKATGPGQIYEVDATVADVYLVSSIDANIIVGRPVVYIVVDVYSHMVVGLYVGFEGPSWLGIMMAIENTVENKVEFCRQYDIEITEEEWPCHHMPDSFMADRGEMESKNADSLAKALGIKIINAPPYRADLKGIVEQQFRTLNVALQPWMPGAVKKEYKKRGGPDYVLDAKLTLKEFTQMMIEMILQRNNYHYMEYYPLDKDQALDKVRPIARDLWNWGISHNHYLKNVHPDIVRLNVLPEAKVTVNREGIYFEGMYYGCEELAHQGWFVKGKTQKVPLAYDRRCMNHVYVKTDNGRAFIKCDLLSKSSRFINMSLEEVKATRYEEKLSRSLYYDETELQEEVTLSAKLEAIKKEAMKRSADSQDHSLTKSERKSNIKGNKAVERDRLRKEQAYELGKSLDGGTDESSTPEDHVIPLETYKPKSKLGLLAKLKESEEKKHG</sequence>
<accession>A0A7X2Z3D4</accession>
<comment type="caution">
    <text evidence="3">The sequence shown here is derived from an EMBL/GenBank/DDBJ whole genome shotgun (WGS) entry which is preliminary data.</text>
</comment>
<dbReference type="InterPro" id="IPR015378">
    <property type="entry name" value="Transposase-like_Mu_C"/>
</dbReference>
<proteinExistence type="predicted"/>